<feature type="disulfide bond" evidence="6">
    <location>
        <begin position="1198"/>
        <end position="1208"/>
    </location>
</feature>
<dbReference type="GO" id="GO:0006508">
    <property type="term" value="P:proteolysis"/>
    <property type="evidence" value="ECO:0007669"/>
    <property type="project" value="InterPro"/>
</dbReference>
<feature type="domain" description="EGF-like" evidence="8">
    <location>
        <begin position="1601"/>
        <end position="1636"/>
    </location>
</feature>
<feature type="disulfide bond" evidence="6">
    <location>
        <begin position="1568"/>
        <end position="1578"/>
    </location>
</feature>
<dbReference type="SUPFAM" id="SSF57196">
    <property type="entry name" value="EGF/Laminin"/>
    <property type="match status" value="13"/>
</dbReference>
<evidence type="ECO:0000313" key="11">
    <source>
        <dbReference type="Proteomes" id="UP001159428"/>
    </source>
</evidence>
<feature type="disulfide bond" evidence="6">
    <location>
        <begin position="1663"/>
        <end position="1672"/>
    </location>
</feature>
<dbReference type="InterPro" id="IPR009030">
    <property type="entry name" value="Growth_fac_rcpt_cys_sf"/>
</dbReference>
<evidence type="ECO:0000256" key="3">
    <source>
        <dbReference type="ARBA" id="ARBA00022737"/>
    </source>
</evidence>
<feature type="disulfide bond" evidence="6">
    <location>
        <begin position="1160"/>
        <end position="1170"/>
    </location>
</feature>
<feature type="domain" description="EGF-like" evidence="8">
    <location>
        <begin position="2110"/>
        <end position="2142"/>
    </location>
</feature>
<dbReference type="PROSITE" id="PS01186">
    <property type="entry name" value="EGF_2"/>
    <property type="match status" value="19"/>
</dbReference>
<dbReference type="SMART" id="SM00181">
    <property type="entry name" value="EGF"/>
    <property type="match status" value="30"/>
</dbReference>
<feature type="disulfide bond" evidence="6">
    <location>
        <begin position="2178"/>
        <end position="2188"/>
    </location>
</feature>
<dbReference type="InterPro" id="IPR001254">
    <property type="entry name" value="Trypsin_dom"/>
</dbReference>
<dbReference type="PROSITE" id="PS50240">
    <property type="entry name" value="TRYPSIN_DOM"/>
    <property type="match status" value="1"/>
</dbReference>
<dbReference type="SMART" id="SM00179">
    <property type="entry name" value="EGF_CA"/>
    <property type="match status" value="21"/>
</dbReference>
<feature type="domain" description="EGF-like" evidence="8">
    <location>
        <begin position="2207"/>
        <end position="2238"/>
    </location>
</feature>
<dbReference type="InterPro" id="IPR051022">
    <property type="entry name" value="Notch_Cell-Fate_Det"/>
</dbReference>
<keyword evidence="11" id="KW-1185">Reference proteome</keyword>
<feature type="disulfide bond" evidence="6">
    <location>
        <begin position="1182"/>
        <end position="1191"/>
    </location>
</feature>
<dbReference type="PANTHER" id="PTHR24049:SF22">
    <property type="entry name" value="DROSOPHILA CRUMBS HOMOLOG"/>
    <property type="match status" value="1"/>
</dbReference>
<feature type="disulfide bond" evidence="6">
    <location>
        <begin position="1530"/>
        <end position="1540"/>
    </location>
</feature>
<comment type="caution">
    <text evidence="6">Lacks conserved residue(s) required for the propagation of feature annotation.</text>
</comment>
<evidence type="ECO:0000256" key="4">
    <source>
        <dbReference type="ARBA" id="ARBA00023157"/>
    </source>
</evidence>
<feature type="disulfide bond" evidence="6">
    <location>
        <begin position="1774"/>
        <end position="1783"/>
    </location>
</feature>
<accession>A0AAU9X2R2</accession>
<feature type="chain" id="PRO_5043347764" evidence="7">
    <location>
        <begin position="19"/>
        <end position="2251"/>
    </location>
</feature>
<feature type="disulfide bond" evidence="6">
    <location>
        <begin position="1307"/>
        <end position="1317"/>
    </location>
</feature>
<dbReference type="GO" id="GO:0005509">
    <property type="term" value="F:calcium ion binding"/>
    <property type="evidence" value="ECO:0007669"/>
    <property type="project" value="InterPro"/>
</dbReference>
<feature type="domain" description="EGF-like" evidence="8">
    <location>
        <begin position="1713"/>
        <end position="1748"/>
    </location>
</feature>
<dbReference type="PROSITE" id="PS50026">
    <property type="entry name" value="EGF_3"/>
    <property type="match status" value="23"/>
</dbReference>
<feature type="domain" description="EGF-like" evidence="8">
    <location>
        <begin position="2046"/>
        <end position="2078"/>
    </location>
</feature>
<feature type="disulfide bond" evidence="6">
    <location>
        <begin position="1235"/>
        <end position="1245"/>
    </location>
</feature>
<gene>
    <name evidence="10" type="ORF">PMEA_00015543</name>
</gene>
<feature type="disulfide bond" evidence="6">
    <location>
        <begin position="2132"/>
        <end position="2141"/>
    </location>
</feature>
<dbReference type="Proteomes" id="UP001159428">
    <property type="component" value="Unassembled WGS sequence"/>
</dbReference>
<evidence type="ECO:0000256" key="1">
    <source>
        <dbReference type="ARBA" id="ARBA00022536"/>
    </source>
</evidence>
<feature type="disulfide bond" evidence="6">
    <location>
        <begin position="2228"/>
        <end position="2237"/>
    </location>
</feature>
<dbReference type="Pfam" id="PF12661">
    <property type="entry name" value="hEGF"/>
    <property type="match status" value="1"/>
</dbReference>
<dbReference type="PROSITE" id="PS00010">
    <property type="entry name" value="ASX_HYDROXYL"/>
    <property type="match status" value="3"/>
</dbReference>
<feature type="disulfide bond" evidence="6">
    <location>
        <begin position="1469"/>
        <end position="1478"/>
    </location>
</feature>
<feature type="domain" description="EGF-like" evidence="8">
    <location>
        <begin position="1638"/>
        <end position="1673"/>
    </location>
</feature>
<dbReference type="Pfam" id="PF25024">
    <property type="entry name" value="EGF_TEN"/>
    <property type="match status" value="2"/>
</dbReference>
<keyword evidence="5" id="KW-0325">Glycoprotein</keyword>
<evidence type="ECO:0000256" key="6">
    <source>
        <dbReference type="PROSITE-ProRule" id="PRU00076"/>
    </source>
</evidence>
<feature type="disulfide bond" evidence="6">
    <location>
        <begin position="1701"/>
        <end position="1710"/>
    </location>
</feature>
<feature type="domain" description="EGF-like" evidence="8">
    <location>
        <begin position="1444"/>
        <end position="1479"/>
    </location>
</feature>
<evidence type="ECO:0000313" key="10">
    <source>
        <dbReference type="EMBL" id="CAH3134607.1"/>
    </source>
</evidence>
<evidence type="ECO:0000256" key="5">
    <source>
        <dbReference type="ARBA" id="ARBA00023180"/>
    </source>
</evidence>
<feature type="domain" description="Peptidase S1" evidence="9">
    <location>
        <begin position="21"/>
        <end position="276"/>
    </location>
</feature>
<feature type="domain" description="EGF-like" evidence="8">
    <location>
        <begin position="1156"/>
        <end position="1192"/>
    </location>
</feature>
<feature type="domain" description="EGF-like" evidence="8">
    <location>
        <begin position="1564"/>
        <end position="1599"/>
    </location>
</feature>
<feature type="disulfide bond" evidence="6">
    <location>
        <begin position="1448"/>
        <end position="1458"/>
    </location>
</feature>
<dbReference type="EMBL" id="CALNXJ010000028">
    <property type="protein sequence ID" value="CAH3134607.1"/>
    <property type="molecule type" value="Genomic_DNA"/>
</dbReference>
<feature type="domain" description="EGF-like" evidence="8">
    <location>
        <begin position="1268"/>
        <end position="1300"/>
    </location>
</feature>
<feature type="disulfide bond" evidence="6">
    <location>
        <begin position="1626"/>
        <end position="1635"/>
    </location>
</feature>
<dbReference type="InterPro" id="IPR018097">
    <property type="entry name" value="EGF_Ca-bd_CS"/>
</dbReference>
<protein>
    <submittedName>
        <fullName evidence="10">Uncharacterized protein</fullName>
    </submittedName>
</protein>
<feature type="domain" description="EGF-like" evidence="8">
    <location>
        <begin position="1786"/>
        <end position="1821"/>
    </location>
</feature>
<feature type="disulfide bond" evidence="6">
    <location>
        <begin position="2210"/>
        <end position="2220"/>
    </location>
</feature>
<feature type="disulfide bond" evidence="6">
    <location>
        <begin position="1411"/>
        <end position="1421"/>
    </location>
</feature>
<feature type="disulfide bond" evidence="6">
    <location>
        <begin position="1552"/>
        <end position="1561"/>
    </location>
</feature>
<dbReference type="PROSITE" id="PS00022">
    <property type="entry name" value="EGF_1"/>
    <property type="match status" value="22"/>
</dbReference>
<feature type="domain" description="EGF-like" evidence="8">
    <location>
        <begin position="1303"/>
        <end position="1338"/>
    </location>
</feature>
<feature type="domain" description="EGF-like" evidence="8">
    <location>
        <begin position="1194"/>
        <end position="1229"/>
    </location>
</feature>
<reference evidence="10 11" key="1">
    <citation type="submission" date="2022-05" db="EMBL/GenBank/DDBJ databases">
        <authorList>
            <consortium name="Genoscope - CEA"/>
            <person name="William W."/>
        </authorList>
    </citation>
    <scope>NUCLEOTIDE SEQUENCE [LARGE SCALE GENOMIC DNA]</scope>
</reference>
<feature type="disulfide bond" evidence="6">
    <location>
        <begin position="1811"/>
        <end position="1820"/>
    </location>
</feature>
<feature type="disulfide bond" evidence="6">
    <location>
        <begin position="1753"/>
        <end position="1763"/>
    </location>
</feature>
<dbReference type="InterPro" id="IPR043504">
    <property type="entry name" value="Peptidase_S1_PA_chymotrypsin"/>
</dbReference>
<feature type="domain" description="EGF-like" evidence="8">
    <location>
        <begin position="1483"/>
        <end position="1524"/>
    </location>
</feature>
<dbReference type="SUPFAM" id="SSF50494">
    <property type="entry name" value="Trypsin-like serine proteases"/>
    <property type="match status" value="1"/>
</dbReference>
<comment type="caution">
    <text evidence="10">The sequence shown here is derived from an EMBL/GenBank/DDBJ whole genome shotgun (WGS) entry which is preliminary data.</text>
</comment>
<feature type="domain" description="EGF-like" evidence="8">
    <location>
        <begin position="1860"/>
        <end position="1899"/>
    </location>
</feature>
<feature type="disulfide bond" evidence="6">
    <location>
        <begin position="1374"/>
        <end position="1384"/>
    </location>
</feature>
<evidence type="ECO:0000259" key="9">
    <source>
        <dbReference type="PROSITE" id="PS50240"/>
    </source>
</evidence>
<keyword evidence="4 6" id="KW-1015">Disulfide bond</keyword>
<organism evidence="10 11">
    <name type="scientific">Pocillopora meandrina</name>
    <dbReference type="NCBI Taxonomy" id="46732"/>
    <lineage>
        <taxon>Eukaryota</taxon>
        <taxon>Metazoa</taxon>
        <taxon>Cnidaria</taxon>
        <taxon>Anthozoa</taxon>
        <taxon>Hexacorallia</taxon>
        <taxon>Scleractinia</taxon>
        <taxon>Astrocoeniina</taxon>
        <taxon>Pocilloporidae</taxon>
        <taxon>Pocillopora</taxon>
    </lineage>
</organism>
<evidence type="ECO:0000256" key="2">
    <source>
        <dbReference type="ARBA" id="ARBA00022729"/>
    </source>
</evidence>
<feature type="disulfide bond" evidence="6">
    <location>
        <begin position="1514"/>
        <end position="1523"/>
    </location>
</feature>
<feature type="domain" description="EGF-like" evidence="8">
    <location>
        <begin position="1823"/>
        <end position="1858"/>
    </location>
</feature>
<dbReference type="InterPro" id="IPR013032">
    <property type="entry name" value="EGF-like_CS"/>
</dbReference>
<feature type="domain" description="EGF-like" evidence="8">
    <location>
        <begin position="2174"/>
        <end position="2206"/>
    </location>
</feature>
<dbReference type="FunFam" id="2.10.25.10:FF:000031">
    <property type="entry name" value="neurogenic locus notch homolog protein 3"/>
    <property type="match status" value="1"/>
</dbReference>
<dbReference type="GO" id="GO:0004252">
    <property type="term" value="F:serine-type endopeptidase activity"/>
    <property type="evidence" value="ECO:0007669"/>
    <property type="project" value="InterPro"/>
</dbReference>
<dbReference type="InterPro" id="IPR000152">
    <property type="entry name" value="EGF-type_Asp/Asn_hydroxyl_site"/>
</dbReference>
<dbReference type="Gene3D" id="2.10.25.10">
    <property type="entry name" value="Laminin"/>
    <property type="match status" value="27"/>
</dbReference>
<dbReference type="InterPro" id="IPR001881">
    <property type="entry name" value="EGF-like_Ca-bd_dom"/>
</dbReference>
<feature type="disulfide bond" evidence="6">
    <location>
        <begin position="1589"/>
        <end position="1598"/>
    </location>
</feature>
<dbReference type="Pfam" id="PF23106">
    <property type="entry name" value="EGF_Teneurin"/>
    <property type="match status" value="1"/>
</dbReference>
<feature type="disulfide bond" evidence="6">
    <location>
        <begin position="2050"/>
        <end position="2060"/>
    </location>
</feature>
<feature type="disulfide bond" evidence="6">
    <location>
        <begin position="1717"/>
        <end position="1727"/>
    </location>
</feature>
<feature type="disulfide bond" evidence="6">
    <location>
        <begin position="1642"/>
        <end position="1652"/>
    </location>
</feature>
<dbReference type="InterPro" id="IPR058727">
    <property type="entry name" value="Helical_Vwde"/>
</dbReference>
<keyword evidence="2 7" id="KW-0732">Signal</keyword>
<proteinExistence type="predicted"/>
<dbReference type="Pfam" id="PF26129">
    <property type="entry name" value="Vwde"/>
    <property type="match status" value="1"/>
</dbReference>
<feature type="disulfide bond" evidence="6">
    <location>
        <begin position="1290"/>
        <end position="1299"/>
    </location>
</feature>
<feature type="signal peptide" evidence="7">
    <location>
        <begin position="1"/>
        <end position="18"/>
    </location>
</feature>
<dbReference type="SUPFAM" id="SSF57184">
    <property type="entry name" value="Growth factor receptor domain"/>
    <property type="match status" value="1"/>
</dbReference>
<feature type="domain" description="EGF-like" evidence="8">
    <location>
        <begin position="1231"/>
        <end position="1266"/>
    </location>
</feature>
<dbReference type="Gene3D" id="2.40.10.10">
    <property type="entry name" value="Trypsin-like serine proteases"/>
    <property type="match status" value="1"/>
</dbReference>
<feature type="domain" description="EGF-like" evidence="8">
    <location>
        <begin position="1526"/>
        <end position="1562"/>
    </location>
</feature>
<feature type="disulfide bond" evidence="6">
    <location>
        <begin position="1738"/>
        <end position="1747"/>
    </location>
</feature>
<feature type="domain" description="EGF-like" evidence="8">
    <location>
        <begin position="1407"/>
        <end position="1442"/>
    </location>
</feature>
<feature type="disulfide bond" evidence="6">
    <location>
        <begin position="1679"/>
        <end position="1689"/>
    </location>
</feature>
<feature type="domain" description="EGF-like" evidence="8">
    <location>
        <begin position="1370"/>
        <end position="1405"/>
    </location>
</feature>
<feature type="disulfide bond" evidence="6">
    <location>
        <begin position="1219"/>
        <end position="1228"/>
    </location>
</feature>
<feature type="disulfide bond" evidence="6">
    <location>
        <begin position="2068"/>
        <end position="2077"/>
    </location>
</feature>
<feature type="disulfide bond" evidence="6">
    <location>
        <begin position="1605"/>
        <end position="1615"/>
    </location>
</feature>
<name>A0AAU9X2R2_9CNID</name>
<dbReference type="CDD" id="cd00054">
    <property type="entry name" value="EGF_CA"/>
    <property type="match status" value="3"/>
</dbReference>
<feature type="disulfide bond" evidence="6">
    <location>
        <begin position="1432"/>
        <end position="1441"/>
    </location>
</feature>
<dbReference type="InterPro" id="IPR009003">
    <property type="entry name" value="Peptidase_S1_PA"/>
</dbReference>
<feature type="disulfide bond" evidence="6">
    <location>
        <begin position="1328"/>
        <end position="1337"/>
    </location>
</feature>
<dbReference type="PANTHER" id="PTHR24049">
    <property type="entry name" value="CRUMBS FAMILY MEMBER"/>
    <property type="match status" value="1"/>
</dbReference>
<feature type="disulfide bond" evidence="6">
    <location>
        <begin position="2196"/>
        <end position="2205"/>
    </location>
</feature>
<feature type="disulfide bond" evidence="6">
    <location>
        <begin position="1256"/>
        <end position="1265"/>
    </location>
</feature>
<feature type="disulfide bond" evidence="6">
    <location>
        <begin position="1848"/>
        <end position="1857"/>
    </location>
</feature>
<feature type="disulfide bond" evidence="6">
    <location>
        <begin position="2114"/>
        <end position="2124"/>
    </location>
</feature>
<dbReference type="SMART" id="SM00020">
    <property type="entry name" value="Tryp_SPc"/>
    <property type="match status" value="1"/>
</dbReference>
<sequence>MAAFNIFWALCFLPLTSSYDVHYGHSFNTRKQTHYPLRERFPWHVFVSSVNCSGVLIQEQWILSSALCTKLVKAKLNSKHNVDSDHSTVFIRVGNHHVDLQARGEDTAPVLRALVYPKYNASASTGNFGLLYLARKVMLPDDLPVSHAKLPDFETNNVSRRLLGKITGWGHLSGRSSQFKTLVQSDVLLTPGRDCHRSFRDRSKGKLLDKSWCAVAGTKGMCSTDQGSPVVIKQDGHWAVVGVYTYGPTCSSTTRDVALFSRIDHEVLQWIEKLFTVGDKPQCHPSGHKILDIPARAQSNQVDSVLPLCDNKLEEAWYKLELDGIPAEIPTSCPEIGSCGTHAQIWLQPAGHPEFGEEKNGSACVAWEGVDRFCCLWRLPVHVIHCGGFLVYHLKRTDDCSAYCAKEADKVPCGPGKIGYAPKCRVREQYPILNGPPQITPVVPPDNILAGESIHLLCTYDILAPGPYRVGYKVTWYKLISFLGGKPGKLVLLSNRTEETAVVISTKSAEFYLGDRVEPSSLVTSEDHKIREFVLRLTVPLICQPDHPNCTIRISMLLVPVVDHLQTLLTSDIALSTCEVILKPQPCSRRDCGRKVVRFVAVSDYVNDGDRRTPGATTFLLYKSSTRPFEVHTRLWACSRSRNRGFCACGVAARDGDDVIEIDMCHGRFKETSVQISIRSRLPLAKGVRITEAITGKRYTVYFPSGVYVRVDVFNWGLNLQIQSSGRDLNQVTGLCSLGEVGSSLQTANEGLPPELNDTQQWRILDDHSLFNYKPVHYRLHPTEKPFCLCTLNSNIEKKKKCASCEAKCRRHQHVIWPVLFRERDITKRVLALQTGRVLERRSNQSKGDHYLRYHLTNQLNLSDEGKPDTFLAVLAVVSYCKRLLTDTPLGKACIHLVGQRIVDQLQRICIRDTRFTGVTGMAWGVASMLQDTCEETLLKDTSLWERSFLAEGLTPPKRIKNVMCPRLCSDRGRCINGACKCRRGYTSDDCSVPSRSPPQLISVHNGGTCDIKAFHCKQVRLVGEGFHNSRELMCSFLEVKDATFETQTFLSKATYESFRGVTCEMPRSHDTDKAFTRYQVRVSNDGRLWSQPVPLFIFDGGCLKCTTRNMGCEIKSETCHIDGRCYTKGESSPHDPCKWCSPINSQQVWTDIACQHGKCNASSCAHGVCLDTTMGRYFCFCDEGFTGENCDIPEDPCIFNPCGTGICVQLGRTFRCQCPPGYAGVQCSVPVNPCHSNPCNNGSCITNGTHFSCFCDEGFTGPYCATSIQSCLCSHGKCVTRSGNHVCMCEEGFTGKLCEVPQLGGCALMSCKNGSCVDKEGQTKCVCNSGYTGSLCDIKIGSCFDPPSLYDDHNSTSCLNNSCGKRCHISDPCVPNLCVNGNCSRKSDGYHCLCHQGYKGRFCNETADHCLSNPCNHGQCVDDQGTYLCKCPPGFSGDTCNATVDVCQPNPCLNGNCIIVKGSFKCDCHYGFGGTLCDEKIVFDPCDKNPCDNGKCVSVQALKRSVPSFYCLCREGFTGQYCQSVIDPCTTNPCRHGLCKTENESGFRCTCFDGYQGVLCDTKINHCLTGPCVNGSCISSNASFKCLCHQGYKGKLCDQAVEMCRPNPCKNGSCHQNGTSFKCSCFEGYTGNVCQTKITNCSLNPCKHGICVDRGKTFQCYCKRSYSGKFCHQKVNPCKPNPCKHGTCLHRYSSWFSCRCELGYTGKKCDKKINMCQSQPCKHGACINLGMSFRCSCYPGYRGRLCDKIETCQSRPCKRGNCFPTGNSFTCACPENYTGRYCENKIDPCQLSPCKHGRCSLANQSVKCTCNKGYTGELCQVKMNPCSDNNCKHGKCIAHGVQYSCQCLLGFRGKYCETDINECLEAPCFVGVQCTNYPGNYSCGSCPAGFNGDGLRCEKMTHPCKKLNCFRDVPCVQRGQSYKCGNCPRGFTGNGVLCTEIDACSSNPCHRLAQCIQEKGSPKGFRCGPCPTGYKGNGITCTSLCPVPCPYGMECIGHFGCRCPRGYQGVGCQTPFCRAGCYNGGTCIMPNLCVCAEGFEGPACLSPVCRPPCRNDGNCIGPGKCRCPHGFTGPRCEKKSCLVTCLNGGRCRGPYVCQCMPGYSGQRCEIAPCTPSCQNGGLCVARDVCKCPAEYMGEQCQYPLCRPPCINGGDCVRPNVCMCPAAWKGNRCQMPVCHLPCLNGGKCARPNHCTCPSGYTGVQCEKAICNQPCLNEGQCVRPGVCACVFGFTGRQCEETDPWYNKRKHES</sequence>
<dbReference type="PROSITE" id="PS01187">
    <property type="entry name" value="EGF_CA"/>
    <property type="match status" value="1"/>
</dbReference>
<feature type="disulfide bond" evidence="6">
    <location>
        <begin position="1395"/>
        <end position="1404"/>
    </location>
</feature>
<dbReference type="InterPro" id="IPR000742">
    <property type="entry name" value="EGF"/>
</dbReference>
<feature type="disulfide bond" evidence="6">
    <location>
        <begin position="1827"/>
        <end position="1837"/>
    </location>
</feature>
<keyword evidence="3" id="KW-0677">Repeat</keyword>
<feature type="disulfide bond" evidence="6">
    <location>
        <begin position="1487"/>
        <end position="1497"/>
    </location>
</feature>
<evidence type="ECO:0000256" key="7">
    <source>
        <dbReference type="SAM" id="SignalP"/>
    </source>
</evidence>
<feature type="disulfide bond" evidence="6">
    <location>
        <begin position="1790"/>
        <end position="1800"/>
    </location>
</feature>
<feature type="domain" description="EGF-like" evidence="8">
    <location>
        <begin position="1675"/>
        <end position="1711"/>
    </location>
</feature>
<dbReference type="Pfam" id="PF00008">
    <property type="entry name" value="EGF"/>
    <property type="match status" value="3"/>
</dbReference>
<evidence type="ECO:0000259" key="8">
    <source>
        <dbReference type="PROSITE" id="PS50026"/>
    </source>
</evidence>
<feature type="domain" description="EGF-like" evidence="8">
    <location>
        <begin position="1749"/>
        <end position="1784"/>
    </location>
</feature>
<keyword evidence="1 6" id="KW-0245">EGF-like domain</keyword>